<comment type="caution">
    <text evidence="12">The sequence shown here is derived from an EMBL/GenBank/DDBJ whole genome shotgun (WGS) entry which is preliminary data.</text>
</comment>
<evidence type="ECO:0000313" key="13">
    <source>
        <dbReference type="Proteomes" id="UP000324800"/>
    </source>
</evidence>
<dbReference type="InterPro" id="IPR044726">
    <property type="entry name" value="ABCC_6TM_D2"/>
</dbReference>
<evidence type="ECO:0000256" key="9">
    <source>
        <dbReference type="SAM" id="Phobius"/>
    </source>
</evidence>
<keyword evidence="8 9" id="KW-0472">Membrane</keyword>
<reference evidence="12 13" key="1">
    <citation type="submission" date="2019-03" db="EMBL/GenBank/DDBJ databases">
        <title>Single cell metagenomics reveals metabolic interactions within the superorganism composed of flagellate Streblomastix strix and complex community of Bacteroidetes bacteria on its surface.</title>
        <authorList>
            <person name="Treitli S.C."/>
            <person name="Kolisko M."/>
            <person name="Husnik F."/>
            <person name="Keeling P."/>
            <person name="Hampl V."/>
        </authorList>
    </citation>
    <scope>NUCLEOTIDE SEQUENCE [LARGE SCALE GENOMIC DNA]</scope>
    <source>
        <strain evidence="12">ST1C</strain>
    </source>
</reference>
<dbReference type="Gene3D" id="1.20.1560.10">
    <property type="entry name" value="ABC transporter type 1, transmembrane domain"/>
    <property type="match status" value="1"/>
</dbReference>
<dbReference type="FunFam" id="1.20.1560.10:FF:000013">
    <property type="entry name" value="ABC transporter C family member 2"/>
    <property type="match status" value="1"/>
</dbReference>
<evidence type="ECO:0000256" key="5">
    <source>
        <dbReference type="ARBA" id="ARBA00022741"/>
    </source>
</evidence>
<evidence type="ECO:0000256" key="6">
    <source>
        <dbReference type="ARBA" id="ARBA00022840"/>
    </source>
</evidence>
<feature type="transmembrane region" description="Helical" evidence="9">
    <location>
        <begin position="72"/>
        <end position="92"/>
    </location>
</feature>
<dbReference type="Pfam" id="PF00664">
    <property type="entry name" value="ABC_membrane"/>
    <property type="match status" value="1"/>
</dbReference>
<dbReference type="EMBL" id="SNRW01018045">
    <property type="protein sequence ID" value="KAA6367717.1"/>
    <property type="molecule type" value="Genomic_DNA"/>
</dbReference>
<organism evidence="12 13">
    <name type="scientific">Streblomastix strix</name>
    <dbReference type="NCBI Taxonomy" id="222440"/>
    <lineage>
        <taxon>Eukaryota</taxon>
        <taxon>Metamonada</taxon>
        <taxon>Preaxostyla</taxon>
        <taxon>Oxymonadida</taxon>
        <taxon>Streblomastigidae</taxon>
        <taxon>Streblomastix</taxon>
    </lineage>
</organism>
<feature type="transmembrane region" description="Helical" evidence="9">
    <location>
        <begin position="146"/>
        <end position="164"/>
    </location>
</feature>
<feature type="domain" description="ABC transmembrane type-1" evidence="11">
    <location>
        <begin position="37"/>
        <end position="311"/>
    </location>
</feature>
<dbReference type="SUPFAM" id="SSF52540">
    <property type="entry name" value="P-loop containing nucleoside triphosphate hydrolases"/>
    <property type="match status" value="1"/>
</dbReference>
<keyword evidence="4" id="KW-0677">Repeat</keyword>
<feature type="domain" description="ABC transporter" evidence="10">
    <location>
        <begin position="350"/>
        <end position="580"/>
    </location>
</feature>
<dbReference type="FunFam" id="3.40.50.300:FF:000163">
    <property type="entry name" value="Multidrug resistance-associated protein member 4"/>
    <property type="match status" value="1"/>
</dbReference>
<evidence type="ECO:0000256" key="7">
    <source>
        <dbReference type="ARBA" id="ARBA00022989"/>
    </source>
</evidence>
<dbReference type="Gene3D" id="3.40.50.300">
    <property type="entry name" value="P-loop containing nucleotide triphosphate hydrolases"/>
    <property type="match status" value="1"/>
</dbReference>
<keyword evidence="5" id="KW-0547">Nucleotide-binding</keyword>
<dbReference type="GO" id="GO:0140359">
    <property type="term" value="F:ABC-type transporter activity"/>
    <property type="evidence" value="ECO:0007669"/>
    <property type="project" value="InterPro"/>
</dbReference>
<dbReference type="PROSITE" id="PS50929">
    <property type="entry name" value="ABC_TM1F"/>
    <property type="match status" value="1"/>
</dbReference>
<dbReference type="AlphaFoldDB" id="A0A5J4UAY4"/>
<dbReference type="Pfam" id="PF00005">
    <property type="entry name" value="ABC_tran"/>
    <property type="match status" value="2"/>
</dbReference>
<keyword evidence="2" id="KW-0813">Transport</keyword>
<keyword evidence="6" id="KW-0067">ATP-binding</keyword>
<dbReference type="PROSITE" id="PS00211">
    <property type="entry name" value="ABC_TRANSPORTER_1"/>
    <property type="match status" value="1"/>
</dbReference>
<dbReference type="Proteomes" id="UP000324800">
    <property type="component" value="Unassembled WGS sequence"/>
</dbReference>
<keyword evidence="3 9" id="KW-0812">Transmembrane</keyword>
<dbReference type="PROSITE" id="PS50893">
    <property type="entry name" value="ABC_TRANSPORTER_2"/>
    <property type="match status" value="1"/>
</dbReference>
<evidence type="ECO:0000256" key="1">
    <source>
        <dbReference type="ARBA" id="ARBA00004141"/>
    </source>
</evidence>
<keyword evidence="7 9" id="KW-1133">Transmembrane helix</keyword>
<name>A0A5J4UAY4_9EUKA</name>
<evidence type="ECO:0000256" key="8">
    <source>
        <dbReference type="ARBA" id="ARBA00023136"/>
    </source>
</evidence>
<dbReference type="CDD" id="cd03244">
    <property type="entry name" value="ABCC_MRP_domain2"/>
    <property type="match status" value="1"/>
</dbReference>
<protein>
    <submittedName>
        <fullName evidence="12">ABC transporter: Multidrug resistance-associated protein, ATP binding protein</fullName>
    </submittedName>
</protein>
<evidence type="ECO:0000256" key="3">
    <source>
        <dbReference type="ARBA" id="ARBA00022692"/>
    </source>
</evidence>
<feature type="non-terminal residue" evidence="12">
    <location>
        <position position="1"/>
    </location>
</feature>
<dbReference type="InterPro" id="IPR017871">
    <property type="entry name" value="ABC_transporter-like_CS"/>
</dbReference>
<dbReference type="GO" id="GO:0016020">
    <property type="term" value="C:membrane"/>
    <property type="evidence" value="ECO:0007669"/>
    <property type="project" value="UniProtKB-SubCell"/>
</dbReference>
<evidence type="ECO:0000256" key="2">
    <source>
        <dbReference type="ARBA" id="ARBA00022448"/>
    </source>
</evidence>
<accession>A0A5J4UAY4</accession>
<dbReference type="GO" id="GO:0016887">
    <property type="term" value="F:ATP hydrolysis activity"/>
    <property type="evidence" value="ECO:0007669"/>
    <property type="project" value="InterPro"/>
</dbReference>
<dbReference type="InterPro" id="IPR011527">
    <property type="entry name" value="ABC1_TM_dom"/>
</dbReference>
<feature type="transmembrane region" description="Helical" evidence="9">
    <location>
        <begin position="170"/>
        <end position="189"/>
    </location>
</feature>
<dbReference type="SUPFAM" id="SSF90123">
    <property type="entry name" value="ABC transporter transmembrane region"/>
    <property type="match status" value="1"/>
</dbReference>
<evidence type="ECO:0000259" key="11">
    <source>
        <dbReference type="PROSITE" id="PS50929"/>
    </source>
</evidence>
<gene>
    <name evidence="12" type="ORF">EZS28_036756</name>
</gene>
<evidence type="ECO:0000256" key="4">
    <source>
        <dbReference type="ARBA" id="ARBA00022737"/>
    </source>
</evidence>
<evidence type="ECO:0000313" key="12">
    <source>
        <dbReference type="EMBL" id="KAA6367717.1"/>
    </source>
</evidence>
<evidence type="ECO:0000259" key="10">
    <source>
        <dbReference type="PROSITE" id="PS50893"/>
    </source>
</evidence>
<sequence length="580" mass="65753">AKQIMTEEEQQTGSISWISYLQYLLSLVSVFLIIPYILLILISEVIVIYQSWWLGTVGNPSLYSIISYNWKIGIYAFFCLGGLIFFLIRGVISSFAVKRSSRVIHKQLLQHILGAPNSFFESTPMGRILNRFTGDITITDQNLNMLFLQVSGMWIMMVGQIIIISVDTVWFLAIGLPSLLLFFLMMLFYGRAARNLNRLESISRSPVLSHFSETITGAGLSTIRAYHLENDWIRKFDELNDRQSIKYIIFSEGKKWASLYTSAISTIFMVGVVVIGWYSMSPSKLAVAISASMTFTNLGMMIVQQQVDLQSRMTSFDRIRFYSTNLPQEIKRSNDNPLKLKKTWPKKGRIQFENVSFRYRSGLPYVLKDVSFDLKGGEKIGVCGRTGAGKSSLLFALFRLVELDPKLQPKLIDVTTGFPIESDPNEEPNKGRILIDGIDISKVFISRLRRSIAIIPQDPTLFTGTLRYNLDIGSKCKDDRIWEVLKMVEMRDVVSQQPLGLDTQVAEGGSNFSAGQRQLICFGRAILNNCKIVVMDEATASVDIETDAKIQRTIREQFANKTVFIIAHRLNTIMNSDRIM</sequence>
<proteinExistence type="predicted"/>
<dbReference type="OrthoDB" id="6500128at2759"/>
<dbReference type="CDD" id="cd18580">
    <property type="entry name" value="ABC_6TM_ABCC_D2"/>
    <property type="match status" value="1"/>
</dbReference>
<comment type="subcellular location">
    <subcellularLocation>
        <location evidence="1">Membrane</location>
        <topology evidence="1">Multi-pass membrane protein</topology>
    </subcellularLocation>
</comment>
<dbReference type="InterPro" id="IPR003439">
    <property type="entry name" value="ABC_transporter-like_ATP-bd"/>
</dbReference>
<feature type="transmembrane region" description="Helical" evidence="9">
    <location>
        <begin position="21"/>
        <end position="52"/>
    </location>
</feature>
<dbReference type="GO" id="GO:0005524">
    <property type="term" value="F:ATP binding"/>
    <property type="evidence" value="ECO:0007669"/>
    <property type="project" value="UniProtKB-KW"/>
</dbReference>
<dbReference type="InterPro" id="IPR036640">
    <property type="entry name" value="ABC1_TM_sf"/>
</dbReference>
<dbReference type="InterPro" id="IPR027417">
    <property type="entry name" value="P-loop_NTPase"/>
</dbReference>
<feature type="non-terminal residue" evidence="12">
    <location>
        <position position="580"/>
    </location>
</feature>
<dbReference type="PANTHER" id="PTHR24223">
    <property type="entry name" value="ATP-BINDING CASSETTE SUB-FAMILY C"/>
    <property type="match status" value="1"/>
</dbReference>
<feature type="transmembrane region" description="Helical" evidence="9">
    <location>
        <begin position="256"/>
        <end position="279"/>
    </location>
</feature>
<dbReference type="InterPro" id="IPR050173">
    <property type="entry name" value="ABC_transporter_C-like"/>
</dbReference>